<evidence type="ECO:0000256" key="10">
    <source>
        <dbReference type="ARBA" id="ARBA00023052"/>
    </source>
</evidence>
<dbReference type="InterPro" id="IPR001017">
    <property type="entry name" value="DH_E1"/>
</dbReference>
<dbReference type="InterPro" id="IPR016156">
    <property type="entry name" value="FAD/NAD-linked_Rdtase_dimer_sf"/>
</dbReference>
<evidence type="ECO:0000259" key="19">
    <source>
        <dbReference type="PROSITE" id="PS50968"/>
    </source>
</evidence>
<feature type="region of interest" description="Disordered" evidence="18">
    <location>
        <begin position="1950"/>
        <end position="2016"/>
    </location>
</feature>
<evidence type="ECO:0000256" key="14">
    <source>
        <dbReference type="ARBA" id="ARBA00025211"/>
    </source>
</evidence>
<keyword evidence="11" id="KW-1015">Disulfide bond</keyword>
<gene>
    <name evidence="21" type="ORF">ST47_g1327</name>
</gene>
<dbReference type="GO" id="GO:0004148">
    <property type="term" value="F:dihydrolipoyl dehydrogenase (NADH) activity"/>
    <property type="evidence" value="ECO:0007669"/>
    <property type="project" value="UniProtKB-EC"/>
</dbReference>
<dbReference type="FunFam" id="3.40.50.970:FF:000001">
    <property type="entry name" value="Pyruvate dehydrogenase E1 beta subunit"/>
    <property type="match status" value="1"/>
</dbReference>
<dbReference type="GO" id="GO:0005759">
    <property type="term" value="C:mitochondrial matrix"/>
    <property type="evidence" value="ECO:0007669"/>
    <property type="project" value="UniProtKB-ARBA"/>
</dbReference>
<reference evidence="21 22" key="1">
    <citation type="journal article" date="2016" name="Sci. Rep.">
        <title>Draft genome sequencing and secretome analysis of fungal phytopathogen Ascochyta rabiei provides insight into the necrotrophic effector repertoire.</title>
        <authorList>
            <person name="Verma S."/>
            <person name="Gazara R.K."/>
            <person name="Nizam S."/>
            <person name="Parween S."/>
            <person name="Chattopadhyay D."/>
            <person name="Verma P.K."/>
        </authorList>
    </citation>
    <scope>NUCLEOTIDE SEQUENCE [LARGE SCALE GENOMIC DNA]</scope>
    <source>
        <strain evidence="21 22">ArDII</strain>
    </source>
</reference>
<dbReference type="Gene3D" id="3.30.559.10">
    <property type="entry name" value="Chloramphenicol acetyltransferase-like domain"/>
    <property type="match status" value="1"/>
</dbReference>
<sequence>MSRIRAFEDRLHEENATGDIPGFIHLYSGQEAIAVGVCENLSDADYIGSTHRGHGHCIAKGCDLNGMMAEIFGKDDGLCRGKGGSMHIADLSVGMLGANAIVGGAPSLAIGAALSGKTLRNGVIAASFTGDGGSNQGTVFEAMNMAVVLDLPIVFVIENNGFGEATGTDYAVGAPDIAARAASFGMPAVKVDGTDFFAVYDAMAEASERARTGGGPTTIEAAAFRWHGHFEGDAQLYRTAEQVAQLRETKDPLKNFRSSVDVKKVSTADLDAVDEQSRVLVDEAMTSVEAENVSKKTYREAVKEAIAQEMQRDPSVVLIGEDVRGGHAGTNPDLETKKIEAFGGVLGVTKGLWTEFGSERVIDTPITESAIIGMAAGAALTGLRPVAELMFMDFFGVSYDALYNQAAKFRYMFGGKARTPLVVRGMIGAGFSAAAQHSQSPYNVFAAVPGLKVVAPSNAYDAKGLLIQAIRDDDPVVFCEHKVLYDLKDEVPDEPYAIPFGVANYTRQGDDVTIIALSAMVNRANDVADKLAAEGISVEVVDPRTVSPLDEDGILESVASTGRVVIVDESAARCGFGHDVAALIATKGFNYLKAPIELITPPHTPVPVGSQAGESLIMADIKAIDIPKWGLSMEEGLVNAWLIEEGDLFTKGQLICEIETSKITNELEAPFDGVLRKIVGTPGQTLPVGAVIGVSADASATDAEIEQFLAARGATAPAEEPAPSPAAAPAAPVTPAATPAAKVVVAAKPAPTGSTVVPSVLQGTTQSDVFASPRALRRAESLGIDLAAVVGTGPLGRISVRDIDDAIRDAGGTVAPVVPAARSGLPLRSTADDSAVPATPVARRTARSLGVNLHDCRPTGSRGRVCVTDVHDAARSAQLLPEAAAETESVAAEPEYDTIPFTPMRSAIAGRLQASKQQAPHFRLTADLELDALLALRKEINSTVPAVKLSVNDFIVKACAAALMKVPDVNVQFDAANESVLRFASADVSVAVALPTGLITPIVRSANTKSLADISGEVLSLATKAKTGKLRPEEFQGGTFTVSNLGMFGIKAFDAIINPPQGAILAVGAGEKRAVVVGDSVSARTVMTVTLSCDHRVIDGALGAVVENNTSHKYDVLVIGGGPGGYVAAIRAAQLGLSVALVERDRLGGICLNWGCIPTKAMLHGADVAHTLSELDTYGFSSASVQFDIAKLVSFSRGVSEKLSGGVAYLMKKNGVDVISGTAKLVDKGVVSVEGQTYRADHVIIATGARPRSIPGVAPDGDRVWTYFDALVPKELPKSLLVIGSGAIGVEFASLYRDLGTEVTIVEMAPHIMPVEDEEISAFVRKQFEKRGITIHTGASVSAVTVGDDAVQVNVQTSDGVESLTVDRVLVAAGITGNVEDLGLEALGVEIERGAIVTDQWCRTSAFGIYAIGDVAGAPCLAHKASHEAVLCVEKLAGVPDVHPLDRDYVPGCTYARPQVASLGLTEKQCAGTGRALRVGHFDLQANGKALAIGEAEGFVKTIFDADTGELLGAHMVGPDVTEQIQGFGIARSLEATGEDLAEVVFAHPTLSEAMHESVLSALGRPLNAVIGETNRLEPALASGEDPAQYARVLESVYEATMSGRKPPARPRSVIANSWSRLRALGLDPDRCSITETGRESEIEEGRRAAGMAEIFGEAVHGLAPLVGPDDANLIVVADRYGRILWRHGASRMLDRAERLGMIEGASWTEEAVGTNGIGTSLASGSAVQVFSAEHYSRSQHPWTCSGATVRDPRSRRAIAVVNVAGAAETVHPSTLALVDSVARLAESALREKHRIGLDQLRMISASTLARASQPTVVVDRSGWVAAVDSMAPIYRIALPKVMSSGEHWLPSLGLCMCEPLPGGWLVRPQMDPASGTVCAEVELDVQDPNAMELRYSSAMGSWSIDLSPRHSQILVALTQAPEGLTASQLASQLFGDPRKTVTVRAEMSRLRHGGHQHPDDPRGAHVRADDAHDDGDGGARERPAEQPPSVRSREQPCHQADSEIDCDASAQQPPQVRGRVLRAVFGCRSEPCDQNRDSAGGETVQRHVDASGKLLGLQVRNTGVAVEKRESPHAREQDKRSDCEADHRRVPGELRGRRNHEDHTLAQHDDDVQAQALGKVSPIGVQGFEFGHPVVLEPPNLDDAVELFLRVFHDRAAGDDEHDQQVDGHTGGPEPEPSFALEPERDDPRDHTERHLGDRPVHDYLAVVPHPTRQQTYGHVGDSEGQRMVVVDAGHGRHHDGQSEHGDQHARDPDTVTGNVAVHRERRPRGPEREIEQRVERDIRPRRRTVEQVSQLTDTGNHDEVEEQFDP</sequence>
<dbReference type="InterPro" id="IPR023753">
    <property type="entry name" value="FAD/NAD-binding_dom"/>
</dbReference>
<dbReference type="PROSITE" id="PS00076">
    <property type="entry name" value="PYRIDINE_REDOX_1"/>
    <property type="match status" value="1"/>
</dbReference>
<keyword evidence="17" id="KW-0520">NAD</keyword>
<dbReference type="NCBIfam" id="TIGR01350">
    <property type="entry name" value="lipoamide_DH"/>
    <property type="match status" value="1"/>
</dbReference>
<comment type="caution">
    <text evidence="21">The sequence shown here is derived from an EMBL/GenBank/DDBJ whole genome shotgun (WGS) entry which is preliminary data.</text>
</comment>
<evidence type="ECO:0000256" key="8">
    <source>
        <dbReference type="ARBA" id="ARBA00022946"/>
    </source>
</evidence>
<dbReference type="STRING" id="5454.A0A163LA25"/>
<evidence type="ECO:0000256" key="6">
    <source>
        <dbReference type="ARBA" id="ARBA00022823"/>
    </source>
</evidence>
<dbReference type="SUPFAM" id="SSF52922">
    <property type="entry name" value="TK C-terminal domain-like"/>
    <property type="match status" value="1"/>
</dbReference>
<dbReference type="PROSITE" id="PS00189">
    <property type="entry name" value="LIPOYL"/>
    <property type="match status" value="1"/>
</dbReference>
<dbReference type="Pfam" id="PF01590">
    <property type="entry name" value="GAF"/>
    <property type="match status" value="1"/>
</dbReference>
<dbReference type="Pfam" id="PF02817">
    <property type="entry name" value="E3_binding"/>
    <property type="match status" value="2"/>
</dbReference>
<dbReference type="InterPro" id="IPR029016">
    <property type="entry name" value="GAF-like_dom_sf"/>
</dbReference>
<dbReference type="InterPro" id="IPR001078">
    <property type="entry name" value="2-oxoacid_DH_actylTfrase"/>
</dbReference>
<comment type="catalytic activity">
    <reaction evidence="15">
        <text>N(6)-[(R)-lipoyl]-L-lysyl-[protein] + pyruvate + H(+) = N(6)-[(R)-S(8)-acetyldihydrolipoyl]-L-lysyl-[protein] + CO2</text>
        <dbReference type="Rhea" id="RHEA:19189"/>
        <dbReference type="Rhea" id="RHEA-COMP:10474"/>
        <dbReference type="Rhea" id="RHEA-COMP:10478"/>
        <dbReference type="ChEBI" id="CHEBI:15361"/>
        <dbReference type="ChEBI" id="CHEBI:15378"/>
        <dbReference type="ChEBI" id="CHEBI:16526"/>
        <dbReference type="ChEBI" id="CHEBI:83099"/>
        <dbReference type="ChEBI" id="CHEBI:83111"/>
        <dbReference type="EC" id="1.2.4.1"/>
    </reaction>
</comment>
<keyword evidence="6" id="KW-0450">Lipoyl</keyword>
<dbReference type="PANTHER" id="PTHR43257">
    <property type="entry name" value="PYRUVATE DEHYDROGENASE E1 COMPONENT BETA SUBUNIT"/>
    <property type="match status" value="1"/>
</dbReference>
<dbReference type="InterPro" id="IPR011053">
    <property type="entry name" value="Single_hybrid_motif"/>
</dbReference>
<dbReference type="Pfam" id="PF07992">
    <property type="entry name" value="Pyr_redox_2"/>
    <property type="match status" value="1"/>
</dbReference>
<dbReference type="SUPFAM" id="SSF51905">
    <property type="entry name" value="FAD/NAD(P)-binding domain"/>
    <property type="match status" value="1"/>
</dbReference>
<dbReference type="Gene3D" id="3.50.50.60">
    <property type="entry name" value="FAD/NAD(P)-binding domain"/>
    <property type="match status" value="2"/>
</dbReference>
<organism evidence="21 22">
    <name type="scientific">Didymella rabiei</name>
    <name type="common">Chickpea ascochyta blight fungus</name>
    <name type="synonym">Mycosphaerella rabiei</name>
    <dbReference type="NCBI Taxonomy" id="5454"/>
    <lineage>
        <taxon>Eukaryota</taxon>
        <taxon>Fungi</taxon>
        <taxon>Dikarya</taxon>
        <taxon>Ascomycota</taxon>
        <taxon>Pezizomycotina</taxon>
        <taxon>Dothideomycetes</taxon>
        <taxon>Pleosporomycetidae</taxon>
        <taxon>Pleosporales</taxon>
        <taxon>Pleosporineae</taxon>
        <taxon>Didymellaceae</taxon>
        <taxon>Ascochyta</taxon>
    </lineage>
</organism>
<feature type="region of interest" description="Disordered" evidence="18">
    <location>
        <begin position="714"/>
        <end position="733"/>
    </location>
</feature>
<dbReference type="EC" id="1.8.1.4" evidence="17"/>
<comment type="pathway">
    <text evidence="2">Carbohydrate metabolism; tricarboxylic acid cycle; succinyl-CoA from 2-oxoglutarate (dehydrogenase route): step 1/1.</text>
</comment>
<dbReference type="Proteomes" id="UP000076837">
    <property type="component" value="Unassembled WGS sequence"/>
</dbReference>
<dbReference type="PROSITE" id="PS50968">
    <property type="entry name" value="BIOTINYL_LIPOYL"/>
    <property type="match status" value="1"/>
</dbReference>
<dbReference type="SUPFAM" id="SSF47005">
    <property type="entry name" value="Peripheral subunit-binding domain of 2-oxo acid dehydrogenase complex"/>
    <property type="match status" value="2"/>
</dbReference>
<dbReference type="SMART" id="SM00861">
    <property type="entry name" value="Transket_pyr"/>
    <property type="match status" value="1"/>
</dbReference>
<dbReference type="InterPro" id="IPR004167">
    <property type="entry name" value="PSBD"/>
</dbReference>
<keyword evidence="8" id="KW-0809">Transit peptide</keyword>
<dbReference type="Pfam" id="PF00676">
    <property type="entry name" value="E1_dh"/>
    <property type="match status" value="1"/>
</dbReference>
<dbReference type="UniPathway" id="UPA00223">
    <property type="reaction ID" value="UER00997"/>
</dbReference>
<dbReference type="SUPFAM" id="SSF52777">
    <property type="entry name" value="CoA-dependent acyltransferases"/>
    <property type="match status" value="1"/>
</dbReference>
<keyword evidence="5 17" id="KW-0285">Flavoprotein</keyword>
<keyword evidence="9 17" id="KW-0560">Oxidoreductase</keyword>
<evidence type="ECO:0000256" key="13">
    <source>
        <dbReference type="ARBA" id="ARBA00023284"/>
    </source>
</evidence>
<dbReference type="GO" id="GO:0006099">
    <property type="term" value="P:tricarboxylic acid cycle"/>
    <property type="evidence" value="ECO:0007669"/>
    <property type="project" value="UniProtKB-UniPathway"/>
</dbReference>
<protein>
    <recommendedName>
        <fullName evidence="17">Dihydrolipoyl dehydrogenase</fullName>
        <ecNumber evidence="17">1.8.1.4</ecNumber>
    </recommendedName>
</protein>
<keyword evidence="22" id="KW-1185">Reference proteome</keyword>
<feature type="compositionally biased region" description="Basic and acidic residues" evidence="18">
    <location>
        <begin position="2269"/>
        <end position="2284"/>
    </location>
</feature>
<dbReference type="GO" id="GO:0004739">
    <property type="term" value="F:pyruvate dehydrogenase (acetyl-transferring) activity"/>
    <property type="evidence" value="ECO:0007669"/>
    <property type="project" value="UniProtKB-EC"/>
</dbReference>
<keyword evidence="12" id="KW-0511">Multifunctional enzyme</keyword>
<evidence type="ECO:0000256" key="7">
    <source>
        <dbReference type="ARBA" id="ARBA00022827"/>
    </source>
</evidence>
<dbReference type="FunFam" id="3.30.390.30:FF:000001">
    <property type="entry name" value="Dihydrolipoyl dehydrogenase"/>
    <property type="match status" value="1"/>
</dbReference>
<evidence type="ECO:0000256" key="4">
    <source>
        <dbReference type="ARBA" id="ARBA00007532"/>
    </source>
</evidence>
<evidence type="ECO:0000256" key="9">
    <source>
        <dbReference type="ARBA" id="ARBA00023002"/>
    </source>
</evidence>
<dbReference type="InterPro" id="IPR012999">
    <property type="entry name" value="Pyr_OxRdtase_I_AS"/>
</dbReference>
<dbReference type="PROSITE" id="PS51826">
    <property type="entry name" value="PSBD"/>
    <property type="match status" value="1"/>
</dbReference>
<dbReference type="PANTHER" id="PTHR43257:SF2">
    <property type="entry name" value="PYRUVATE DEHYDROGENASE E1 COMPONENT SUBUNIT BETA"/>
    <property type="match status" value="1"/>
</dbReference>
<dbReference type="InterPro" id="IPR033248">
    <property type="entry name" value="Transketolase_C"/>
</dbReference>
<dbReference type="Gene3D" id="2.40.50.100">
    <property type="match status" value="1"/>
</dbReference>
<evidence type="ECO:0000256" key="11">
    <source>
        <dbReference type="ARBA" id="ARBA00023157"/>
    </source>
</evidence>
<dbReference type="SUPFAM" id="SSF51230">
    <property type="entry name" value="Single hybrid motif"/>
    <property type="match status" value="1"/>
</dbReference>
<feature type="region of interest" description="Disordered" evidence="18">
    <location>
        <begin position="2237"/>
        <end position="2312"/>
    </location>
</feature>
<evidence type="ECO:0000256" key="15">
    <source>
        <dbReference type="ARBA" id="ARBA00051231"/>
    </source>
</evidence>
<keyword evidence="13 17" id="KW-0676">Redox-active center</keyword>
<dbReference type="Pfam" id="PF02780">
    <property type="entry name" value="Transketolase_C"/>
    <property type="match status" value="1"/>
</dbReference>
<feature type="region of interest" description="Disordered" evidence="18">
    <location>
        <begin position="2066"/>
        <end position="2100"/>
    </location>
</feature>
<evidence type="ECO:0000256" key="1">
    <source>
        <dbReference type="ARBA" id="ARBA00001964"/>
    </source>
</evidence>
<dbReference type="PRINTS" id="PR00368">
    <property type="entry name" value="FADPNR"/>
</dbReference>
<dbReference type="Gene3D" id="3.40.50.970">
    <property type="match status" value="2"/>
</dbReference>
<dbReference type="InterPro" id="IPR036188">
    <property type="entry name" value="FAD/NAD-bd_sf"/>
</dbReference>
<dbReference type="SUPFAM" id="SSF52518">
    <property type="entry name" value="Thiamin diphosphate-binding fold (THDP-binding)"/>
    <property type="match status" value="2"/>
</dbReference>
<evidence type="ECO:0000256" key="16">
    <source>
        <dbReference type="ARBA" id="ARBA00052761"/>
    </source>
</evidence>
<evidence type="ECO:0000256" key="18">
    <source>
        <dbReference type="SAM" id="MobiDB-lite"/>
    </source>
</evidence>
<dbReference type="GO" id="GO:0004149">
    <property type="term" value="F:dihydrolipoyllysine-residue succinyltransferase activity"/>
    <property type="evidence" value="ECO:0007669"/>
    <property type="project" value="UniProtKB-EC"/>
</dbReference>
<dbReference type="EMBL" id="JYNV01000060">
    <property type="protein sequence ID" value="KZM27611.1"/>
    <property type="molecule type" value="Genomic_DNA"/>
</dbReference>
<feature type="compositionally biased region" description="Basic and acidic residues" evidence="18">
    <location>
        <begin position="2183"/>
        <end position="2203"/>
    </location>
</feature>
<evidence type="ECO:0000259" key="20">
    <source>
        <dbReference type="PROSITE" id="PS51826"/>
    </source>
</evidence>
<comment type="miscellaneous">
    <text evidence="17">The active site is a redox-active disulfide bond.</text>
</comment>
<dbReference type="InterPro" id="IPR000089">
    <property type="entry name" value="Biotin_lipoyl"/>
</dbReference>
<dbReference type="Pfam" id="PF02852">
    <property type="entry name" value="Pyr_redox_dim"/>
    <property type="match status" value="1"/>
</dbReference>
<dbReference type="PRINTS" id="PR00411">
    <property type="entry name" value="PNDRDTASEI"/>
</dbReference>
<dbReference type="InterPro" id="IPR004099">
    <property type="entry name" value="Pyr_nucl-diS_OxRdtase_dimer"/>
</dbReference>
<dbReference type="CDD" id="cd06849">
    <property type="entry name" value="lipoyl_domain"/>
    <property type="match status" value="1"/>
</dbReference>
<dbReference type="InterPro" id="IPR009014">
    <property type="entry name" value="Transketo_C/PFOR_II"/>
</dbReference>
<feature type="domain" description="Lipoyl-binding" evidence="19">
    <location>
        <begin position="621"/>
        <end position="696"/>
    </location>
</feature>
<comment type="function">
    <text evidence="14">The pyruvate dehydrogenase complex catalyzes the overall conversion of pyruvate to acetyl-CoA and CO(2). It contains multiple copies of three enzymatic components: pyruvate dehydrogenase (E1), dihydrolipoamide acetyltransferase (E2) and lipoamide dehydrogenase (E3).</text>
</comment>
<comment type="cofactor">
    <cofactor evidence="17">
        <name>FAD</name>
        <dbReference type="ChEBI" id="CHEBI:57692"/>
    </cofactor>
    <text evidence="17">Binds 1 FAD per subunit.</text>
</comment>
<evidence type="ECO:0000256" key="3">
    <source>
        <dbReference type="ARBA" id="ARBA00007317"/>
    </source>
</evidence>
<evidence type="ECO:0000313" key="21">
    <source>
        <dbReference type="EMBL" id="KZM27611.1"/>
    </source>
</evidence>
<feature type="compositionally biased region" description="Basic and acidic residues" evidence="18">
    <location>
        <begin position="1957"/>
        <end position="1985"/>
    </location>
</feature>
<comment type="cofactor">
    <cofactor evidence="1">
        <name>thiamine diphosphate</name>
        <dbReference type="ChEBI" id="CHEBI:58937"/>
    </cofactor>
</comment>
<dbReference type="Gene3D" id="4.10.320.10">
    <property type="entry name" value="E3-binding domain"/>
    <property type="match status" value="2"/>
</dbReference>
<name>A0A163LA25_DIDRA</name>
<dbReference type="SUPFAM" id="SSF55424">
    <property type="entry name" value="FAD/NAD-linked reductases, dimerisation (C-terminal) domain"/>
    <property type="match status" value="1"/>
</dbReference>
<accession>A0A163LA25</accession>
<dbReference type="InterPro" id="IPR023213">
    <property type="entry name" value="CAT-like_dom_sf"/>
</dbReference>
<feature type="region of interest" description="Disordered" evidence="18">
    <location>
        <begin position="2160"/>
        <end position="2224"/>
    </location>
</feature>
<dbReference type="GO" id="GO:0050660">
    <property type="term" value="F:flavin adenine dinucleotide binding"/>
    <property type="evidence" value="ECO:0007669"/>
    <property type="project" value="InterPro"/>
</dbReference>
<dbReference type="Gene3D" id="3.30.390.30">
    <property type="match status" value="1"/>
</dbReference>
<dbReference type="InterPro" id="IPR036625">
    <property type="entry name" value="E3-bd_dom_sf"/>
</dbReference>
<dbReference type="Pfam" id="PF00198">
    <property type="entry name" value="2-oxoacid_dh"/>
    <property type="match status" value="1"/>
</dbReference>
<proteinExistence type="inferred from homology"/>
<dbReference type="Pfam" id="PF02779">
    <property type="entry name" value="Transket_pyr"/>
    <property type="match status" value="1"/>
</dbReference>
<dbReference type="InterPro" id="IPR003018">
    <property type="entry name" value="GAF"/>
</dbReference>
<dbReference type="InterPro" id="IPR006258">
    <property type="entry name" value="Lipoamide_DH"/>
</dbReference>
<comment type="catalytic activity">
    <reaction evidence="17">
        <text>N(6)-[(R)-dihydrolipoyl]-L-lysyl-[protein] + NAD(+) = N(6)-[(R)-lipoyl]-L-lysyl-[protein] + NADH + H(+)</text>
        <dbReference type="Rhea" id="RHEA:15045"/>
        <dbReference type="Rhea" id="RHEA-COMP:10474"/>
        <dbReference type="Rhea" id="RHEA-COMP:10475"/>
        <dbReference type="ChEBI" id="CHEBI:15378"/>
        <dbReference type="ChEBI" id="CHEBI:57540"/>
        <dbReference type="ChEBI" id="CHEBI:57945"/>
        <dbReference type="ChEBI" id="CHEBI:83099"/>
        <dbReference type="ChEBI" id="CHEBI:83100"/>
        <dbReference type="EC" id="1.8.1.4"/>
    </reaction>
</comment>
<dbReference type="Gene3D" id="3.30.450.40">
    <property type="match status" value="1"/>
</dbReference>
<dbReference type="InterPro" id="IPR029061">
    <property type="entry name" value="THDP-binding"/>
</dbReference>
<keyword evidence="10" id="KW-0786">Thiamine pyrophosphate</keyword>
<dbReference type="InterPro" id="IPR005475">
    <property type="entry name" value="Transketolase-like_Pyr-bd"/>
</dbReference>
<keyword evidence="7 17" id="KW-0274">FAD</keyword>
<evidence type="ECO:0000256" key="17">
    <source>
        <dbReference type="RuleBase" id="RU003692"/>
    </source>
</evidence>
<comment type="similarity">
    <text evidence="3">Belongs to the 2-oxoacid dehydrogenase family.</text>
</comment>
<evidence type="ECO:0000256" key="12">
    <source>
        <dbReference type="ARBA" id="ARBA00023268"/>
    </source>
</evidence>
<evidence type="ECO:0000256" key="2">
    <source>
        <dbReference type="ARBA" id="ARBA00004813"/>
    </source>
</evidence>
<evidence type="ECO:0000313" key="22">
    <source>
        <dbReference type="Proteomes" id="UP000076837"/>
    </source>
</evidence>
<dbReference type="InterPro" id="IPR003016">
    <property type="entry name" value="2-oxoA_DH_lipoyl-BS"/>
</dbReference>
<dbReference type="CDD" id="cd02000">
    <property type="entry name" value="TPP_E1_PDC_ADC_BCADC"/>
    <property type="match status" value="1"/>
</dbReference>
<dbReference type="Gene3D" id="3.40.50.920">
    <property type="match status" value="1"/>
</dbReference>
<comment type="catalytic activity">
    <reaction evidence="16">
        <text>N(6)-[(R)-dihydrolipoyl]-L-lysyl-[protein] + succinyl-CoA = N(6)-[(R)-S(8)-succinyldihydrolipoyl]-L-lysyl-[protein] + CoA</text>
        <dbReference type="Rhea" id="RHEA:15213"/>
        <dbReference type="Rhea" id="RHEA-COMP:10475"/>
        <dbReference type="Rhea" id="RHEA-COMP:20092"/>
        <dbReference type="ChEBI" id="CHEBI:57287"/>
        <dbReference type="ChEBI" id="CHEBI:57292"/>
        <dbReference type="ChEBI" id="CHEBI:83100"/>
        <dbReference type="ChEBI" id="CHEBI:83120"/>
        <dbReference type="EC" id="2.3.1.61"/>
    </reaction>
</comment>
<evidence type="ECO:0000256" key="5">
    <source>
        <dbReference type="ARBA" id="ARBA00022630"/>
    </source>
</evidence>
<feature type="compositionally biased region" description="Basic and acidic residues" evidence="18">
    <location>
        <begin position="2240"/>
        <end position="2255"/>
    </location>
</feature>
<feature type="domain" description="Peripheral subunit-binding (PSBD)" evidence="20">
    <location>
        <begin position="770"/>
        <end position="807"/>
    </location>
</feature>
<dbReference type="Pfam" id="PF00364">
    <property type="entry name" value="Biotin_lipoyl"/>
    <property type="match status" value="1"/>
</dbReference>
<comment type="similarity">
    <text evidence="4 17">Belongs to the class-I pyridine nucleotide-disulfide oxidoreductase family.</text>
</comment>
<dbReference type="CDD" id="cd07036">
    <property type="entry name" value="TPP_PYR_E1-PDHc-beta_like"/>
    <property type="match status" value="1"/>
</dbReference>
<feature type="compositionally biased region" description="Basic and acidic residues" evidence="18">
    <location>
        <begin position="2067"/>
        <end position="2100"/>
    </location>
</feature>